<name>A0AAJ0MGT4_9PEZI</name>
<accession>A0AAJ0MGT4</accession>
<sequence length="54" mass="6217">KHIVGHVMVFPNNMELLATKILPYPLLLILEQVHVIWTGLEWPMPQDISKLLSV</sequence>
<proteinExistence type="predicted"/>
<reference evidence="1" key="1">
    <citation type="journal article" date="2023" name="Mol. Phylogenet. Evol.">
        <title>Genome-scale phylogeny and comparative genomics of the fungal order Sordariales.</title>
        <authorList>
            <person name="Hensen N."/>
            <person name="Bonometti L."/>
            <person name="Westerberg I."/>
            <person name="Brannstrom I.O."/>
            <person name="Guillou S."/>
            <person name="Cros-Aarteil S."/>
            <person name="Calhoun S."/>
            <person name="Haridas S."/>
            <person name="Kuo A."/>
            <person name="Mondo S."/>
            <person name="Pangilinan J."/>
            <person name="Riley R."/>
            <person name="LaButti K."/>
            <person name="Andreopoulos B."/>
            <person name="Lipzen A."/>
            <person name="Chen C."/>
            <person name="Yan M."/>
            <person name="Daum C."/>
            <person name="Ng V."/>
            <person name="Clum A."/>
            <person name="Steindorff A."/>
            <person name="Ohm R.A."/>
            <person name="Martin F."/>
            <person name="Silar P."/>
            <person name="Natvig D.O."/>
            <person name="Lalanne C."/>
            <person name="Gautier V."/>
            <person name="Ament-Velasquez S.L."/>
            <person name="Kruys A."/>
            <person name="Hutchinson M.I."/>
            <person name="Powell A.J."/>
            <person name="Barry K."/>
            <person name="Miller A.N."/>
            <person name="Grigoriev I.V."/>
            <person name="Debuchy R."/>
            <person name="Gladieux P."/>
            <person name="Hiltunen Thoren M."/>
            <person name="Johannesson H."/>
        </authorList>
    </citation>
    <scope>NUCLEOTIDE SEQUENCE</scope>
    <source>
        <strain evidence="1">CBS 955.72</strain>
    </source>
</reference>
<reference evidence="1" key="2">
    <citation type="submission" date="2023-06" db="EMBL/GenBank/DDBJ databases">
        <authorList>
            <consortium name="Lawrence Berkeley National Laboratory"/>
            <person name="Haridas S."/>
            <person name="Hensen N."/>
            <person name="Bonometti L."/>
            <person name="Westerberg I."/>
            <person name="Brannstrom I.O."/>
            <person name="Guillou S."/>
            <person name="Cros-Aarteil S."/>
            <person name="Calhoun S."/>
            <person name="Kuo A."/>
            <person name="Mondo S."/>
            <person name="Pangilinan J."/>
            <person name="Riley R."/>
            <person name="Labutti K."/>
            <person name="Andreopoulos B."/>
            <person name="Lipzen A."/>
            <person name="Chen C."/>
            <person name="Yanf M."/>
            <person name="Daum C."/>
            <person name="Ng V."/>
            <person name="Clum A."/>
            <person name="Steindorff A."/>
            <person name="Ohm R."/>
            <person name="Martin F."/>
            <person name="Silar P."/>
            <person name="Natvig D."/>
            <person name="Lalanne C."/>
            <person name="Gautier V."/>
            <person name="Ament-Velasquez S.L."/>
            <person name="Kruys A."/>
            <person name="Hutchinson M.I."/>
            <person name="Powell A.J."/>
            <person name="Barry K."/>
            <person name="Miller A.N."/>
            <person name="Grigoriev I.V."/>
            <person name="Debuchy R."/>
            <person name="Gladieux P."/>
            <person name="Thoren M.H."/>
            <person name="Johannesson H."/>
        </authorList>
    </citation>
    <scope>NUCLEOTIDE SEQUENCE</scope>
    <source>
        <strain evidence="1">CBS 955.72</strain>
    </source>
</reference>
<dbReference type="Proteomes" id="UP001275084">
    <property type="component" value="Unassembled WGS sequence"/>
</dbReference>
<keyword evidence="2" id="KW-1185">Reference proteome</keyword>
<feature type="non-terminal residue" evidence="1">
    <location>
        <position position="1"/>
    </location>
</feature>
<dbReference type="AlphaFoldDB" id="A0AAJ0MGT4"/>
<evidence type="ECO:0000313" key="2">
    <source>
        <dbReference type="Proteomes" id="UP001275084"/>
    </source>
</evidence>
<protein>
    <submittedName>
        <fullName evidence="1">Uncharacterized protein</fullName>
    </submittedName>
</protein>
<gene>
    <name evidence="1" type="ORF">B0T25DRAFT_449875</name>
</gene>
<comment type="caution">
    <text evidence="1">The sequence shown here is derived from an EMBL/GenBank/DDBJ whole genome shotgun (WGS) entry which is preliminary data.</text>
</comment>
<evidence type="ECO:0000313" key="1">
    <source>
        <dbReference type="EMBL" id="KAK3358121.1"/>
    </source>
</evidence>
<dbReference type="EMBL" id="JAUIQD010000003">
    <property type="protein sequence ID" value="KAK3358121.1"/>
    <property type="molecule type" value="Genomic_DNA"/>
</dbReference>
<organism evidence="1 2">
    <name type="scientific">Lasiosphaeria hispida</name>
    <dbReference type="NCBI Taxonomy" id="260671"/>
    <lineage>
        <taxon>Eukaryota</taxon>
        <taxon>Fungi</taxon>
        <taxon>Dikarya</taxon>
        <taxon>Ascomycota</taxon>
        <taxon>Pezizomycotina</taxon>
        <taxon>Sordariomycetes</taxon>
        <taxon>Sordariomycetidae</taxon>
        <taxon>Sordariales</taxon>
        <taxon>Lasiosphaeriaceae</taxon>
        <taxon>Lasiosphaeria</taxon>
    </lineage>
</organism>